<dbReference type="PANTHER" id="PTHR47245:SF2">
    <property type="entry name" value="PEPTIDYL-PROLYL CIS-TRANS ISOMERASE HP_0175-RELATED"/>
    <property type="match status" value="1"/>
</dbReference>
<dbReference type="SUPFAM" id="SSF109998">
    <property type="entry name" value="Triger factor/SurA peptide-binding domain-like"/>
    <property type="match status" value="1"/>
</dbReference>
<reference evidence="3 4" key="1">
    <citation type="submission" date="2019-02" db="EMBL/GenBank/DDBJ databases">
        <title>Deep-cultivation of Planctomycetes and their phenomic and genomic characterization uncovers novel biology.</title>
        <authorList>
            <person name="Wiegand S."/>
            <person name="Jogler M."/>
            <person name="Boedeker C."/>
            <person name="Pinto D."/>
            <person name="Vollmers J."/>
            <person name="Rivas-Marin E."/>
            <person name="Kohn T."/>
            <person name="Peeters S.H."/>
            <person name="Heuer A."/>
            <person name="Rast P."/>
            <person name="Oberbeckmann S."/>
            <person name="Bunk B."/>
            <person name="Jeske O."/>
            <person name="Meyerdierks A."/>
            <person name="Storesund J.E."/>
            <person name="Kallscheuer N."/>
            <person name="Luecker S."/>
            <person name="Lage O.M."/>
            <person name="Pohl T."/>
            <person name="Merkel B.J."/>
            <person name="Hornburger P."/>
            <person name="Mueller R.-W."/>
            <person name="Bruemmer F."/>
            <person name="Labrenz M."/>
            <person name="Spormann A.M."/>
            <person name="Op den Camp H."/>
            <person name="Overmann J."/>
            <person name="Amann R."/>
            <person name="Jetten M.S.M."/>
            <person name="Mascher T."/>
            <person name="Medema M.H."/>
            <person name="Devos D.P."/>
            <person name="Kaster A.-K."/>
            <person name="Ovreas L."/>
            <person name="Rohde M."/>
            <person name="Galperin M.Y."/>
            <person name="Jogler C."/>
        </authorList>
    </citation>
    <scope>NUCLEOTIDE SEQUENCE [LARGE SCALE GENOMIC DNA]</scope>
    <source>
        <strain evidence="3 4">K23_9</strain>
    </source>
</reference>
<gene>
    <name evidence="3" type="ORF">K239x_12680</name>
</gene>
<protein>
    <submittedName>
        <fullName evidence="3">Peptidylprolyl isomerase</fullName>
    </submittedName>
</protein>
<dbReference type="PROSITE" id="PS50198">
    <property type="entry name" value="PPIC_PPIASE_2"/>
    <property type="match status" value="1"/>
</dbReference>
<dbReference type="Proteomes" id="UP000319817">
    <property type="component" value="Chromosome"/>
</dbReference>
<evidence type="ECO:0000256" key="1">
    <source>
        <dbReference type="PROSITE-ProRule" id="PRU00278"/>
    </source>
</evidence>
<dbReference type="InterPro" id="IPR027304">
    <property type="entry name" value="Trigger_fact/SurA_dom_sf"/>
</dbReference>
<evidence type="ECO:0000259" key="2">
    <source>
        <dbReference type="PROSITE" id="PS50198"/>
    </source>
</evidence>
<feature type="domain" description="PpiC" evidence="2">
    <location>
        <begin position="161"/>
        <end position="266"/>
    </location>
</feature>
<proteinExistence type="predicted"/>
<dbReference type="Gene3D" id="3.10.50.40">
    <property type="match status" value="1"/>
</dbReference>
<organism evidence="3 4">
    <name type="scientific">Stieleria marina</name>
    <dbReference type="NCBI Taxonomy" id="1930275"/>
    <lineage>
        <taxon>Bacteria</taxon>
        <taxon>Pseudomonadati</taxon>
        <taxon>Planctomycetota</taxon>
        <taxon>Planctomycetia</taxon>
        <taxon>Pirellulales</taxon>
        <taxon>Pirellulaceae</taxon>
        <taxon>Stieleria</taxon>
    </lineage>
</organism>
<accession>A0A517NQC7</accession>
<dbReference type="InterPro" id="IPR046357">
    <property type="entry name" value="PPIase_dom_sf"/>
</dbReference>
<keyword evidence="1" id="KW-0697">Rotamase</keyword>
<dbReference type="EMBL" id="CP036526">
    <property type="protein sequence ID" value="QDT09322.1"/>
    <property type="molecule type" value="Genomic_DNA"/>
</dbReference>
<dbReference type="PANTHER" id="PTHR47245">
    <property type="entry name" value="PEPTIDYLPROLYL ISOMERASE"/>
    <property type="match status" value="1"/>
</dbReference>
<dbReference type="OrthoDB" id="14196at2"/>
<dbReference type="GO" id="GO:0003755">
    <property type="term" value="F:peptidyl-prolyl cis-trans isomerase activity"/>
    <property type="evidence" value="ECO:0007669"/>
    <property type="project" value="UniProtKB-KW"/>
</dbReference>
<keyword evidence="1 3" id="KW-0413">Isomerase</keyword>
<dbReference type="InterPro" id="IPR050245">
    <property type="entry name" value="PrsA_foldase"/>
</dbReference>
<keyword evidence="4" id="KW-1185">Reference proteome</keyword>
<dbReference type="AlphaFoldDB" id="A0A517NQC7"/>
<sequence length="322" mass="35526">MIRFFLGVCLILGLGTDLVAQENLQPDDPIASVDGKPIFLGELNLVVVDRLKIRDVSKATPQVQQAIAATLVRQHLAMKSLRIQGGENLQRIIDRSISDLQKDLERRGSNLQDHAKQRSSDEASLRETLAWQIAWKGYLKSRMTDKNLRTYFARNQSKYVGGRWDVSQIFLKIDPADQASRDAVRERLAPLILELRQSDAPEVSFAAAARKHSEGSAALAGGRIGRVQSNGDLPGSVMAAVRSTPVGKVSEPVQSPLGLHVVFVHDHEKSESGFEDLTDQSQLRRDATDALFGQLVGQQKDAKISWYIPALKPPANVNLIPK</sequence>
<dbReference type="RefSeq" id="WP_145416900.1">
    <property type="nucleotide sequence ID" value="NZ_CP036526.1"/>
</dbReference>
<dbReference type="InterPro" id="IPR000297">
    <property type="entry name" value="PPIase_PpiC"/>
</dbReference>
<evidence type="ECO:0000313" key="3">
    <source>
        <dbReference type="EMBL" id="QDT09322.1"/>
    </source>
</evidence>
<dbReference type="Pfam" id="PF00639">
    <property type="entry name" value="Rotamase"/>
    <property type="match status" value="1"/>
</dbReference>
<dbReference type="SUPFAM" id="SSF54534">
    <property type="entry name" value="FKBP-like"/>
    <property type="match status" value="1"/>
</dbReference>
<evidence type="ECO:0000313" key="4">
    <source>
        <dbReference type="Proteomes" id="UP000319817"/>
    </source>
</evidence>
<name>A0A517NQC7_9BACT</name>